<evidence type="ECO:0000313" key="4">
    <source>
        <dbReference type="EMBL" id="CAB4611082.1"/>
    </source>
</evidence>
<dbReference type="Pfam" id="PF01557">
    <property type="entry name" value="FAA_hydrolase"/>
    <property type="match status" value="1"/>
</dbReference>
<evidence type="ECO:0000313" key="5">
    <source>
        <dbReference type="EMBL" id="CAB4896933.1"/>
    </source>
</evidence>
<sequence>MRICRFAVNDELFYGVLEGLDAAGEPGDETVIAVLDGHPFNGINPDGRFVRYQDVRLVAPVIPTKIIGIGKNYAAHAAETNLGSVPVEPLIFLKPNTSVVGPGEPIQMPWQSERIEHEAELAIVIGRVCKEVPKERAADVIFGYTCANDVTARDLQLSDGQWTRAKGFDTFCPLGPWIETEFDWEDVAVQCSVNGTQFQDGNTNDMVFDIASVVEAVSNAMTLLPGDVILTGSPAGTSVIKAGDTVAVKISGIGTLKNPVVDRE</sequence>
<dbReference type="AlphaFoldDB" id="A0A6J6HBK9"/>
<dbReference type="Pfam" id="PF10370">
    <property type="entry name" value="Rv2993c-like_N"/>
    <property type="match status" value="1"/>
</dbReference>
<keyword evidence="1" id="KW-0479">Metal-binding</keyword>
<dbReference type="InterPro" id="IPR036663">
    <property type="entry name" value="Fumarylacetoacetase_C_sf"/>
</dbReference>
<dbReference type="GO" id="GO:0046872">
    <property type="term" value="F:metal ion binding"/>
    <property type="evidence" value="ECO:0007669"/>
    <property type="project" value="UniProtKB-KW"/>
</dbReference>
<protein>
    <submittedName>
        <fullName evidence="4">Unannotated protein</fullName>
    </submittedName>
</protein>
<dbReference type="GO" id="GO:0018773">
    <property type="term" value="F:acetylpyruvate hydrolase activity"/>
    <property type="evidence" value="ECO:0007669"/>
    <property type="project" value="TreeGrafter"/>
</dbReference>
<name>A0A6J6HBK9_9ZZZZ</name>
<evidence type="ECO:0000259" key="2">
    <source>
        <dbReference type="Pfam" id="PF01557"/>
    </source>
</evidence>
<dbReference type="Gene3D" id="2.30.30.370">
    <property type="entry name" value="FAH"/>
    <property type="match status" value="1"/>
</dbReference>
<dbReference type="EMBL" id="CAEZVB010000001">
    <property type="protein sequence ID" value="CAB4611082.1"/>
    <property type="molecule type" value="Genomic_DNA"/>
</dbReference>
<dbReference type="InterPro" id="IPR011234">
    <property type="entry name" value="Fumarylacetoacetase-like_C"/>
</dbReference>
<evidence type="ECO:0000259" key="3">
    <source>
        <dbReference type="Pfam" id="PF10370"/>
    </source>
</evidence>
<dbReference type="SUPFAM" id="SSF56529">
    <property type="entry name" value="FAH"/>
    <property type="match status" value="1"/>
</dbReference>
<dbReference type="GO" id="GO:0019752">
    <property type="term" value="P:carboxylic acid metabolic process"/>
    <property type="evidence" value="ECO:0007669"/>
    <property type="project" value="UniProtKB-ARBA"/>
</dbReference>
<dbReference type="PANTHER" id="PTHR11820:SF7">
    <property type="entry name" value="ACYLPYRUVASE FAHD1, MITOCHONDRIAL"/>
    <property type="match status" value="1"/>
</dbReference>
<accession>A0A6J6HBK9</accession>
<proteinExistence type="predicted"/>
<dbReference type="PANTHER" id="PTHR11820">
    <property type="entry name" value="ACYLPYRUVASE"/>
    <property type="match status" value="1"/>
</dbReference>
<dbReference type="Gene3D" id="3.90.850.10">
    <property type="entry name" value="Fumarylacetoacetase-like, C-terminal domain"/>
    <property type="match status" value="1"/>
</dbReference>
<reference evidence="4" key="1">
    <citation type="submission" date="2020-05" db="EMBL/GenBank/DDBJ databases">
        <authorList>
            <person name="Chiriac C."/>
            <person name="Salcher M."/>
            <person name="Ghai R."/>
            <person name="Kavagutti S V."/>
        </authorList>
    </citation>
    <scope>NUCLEOTIDE SEQUENCE</scope>
</reference>
<gene>
    <name evidence="4" type="ORF">UFOPK1908_00037</name>
    <name evidence="5" type="ORF">UFOPK3576_00241</name>
</gene>
<dbReference type="EMBL" id="CAFBMO010000006">
    <property type="protein sequence ID" value="CAB4896933.1"/>
    <property type="molecule type" value="Genomic_DNA"/>
</dbReference>
<dbReference type="FunFam" id="3.90.850.10:FF:000002">
    <property type="entry name" value="2-hydroxyhepta-2,4-diene-1,7-dioate isomerase"/>
    <property type="match status" value="1"/>
</dbReference>
<organism evidence="4">
    <name type="scientific">freshwater metagenome</name>
    <dbReference type="NCBI Taxonomy" id="449393"/>
    <lineage>
        <taxon>unclassified sequences</taxon>
        <taxon>metagenomes</taxon>
        <taxon>ecological metagenomes</taxon>
    </lineage>
</organism>
<evidence type="ECO:0000256" key="1">
    <source>
        <dbReference type="ARBA" id="ARBA00022723"/>
    </source>
</evidence>
<dbReference type="GO" id="GO:0016853">
    <property type="term" value="F:isomerase activity"/>
    <property type="evidence" value="ECO:0007669"/>
    <property type="project" value="UniProtKB-ARBA"/>
</dbReference>
<feature type="domain" description="Rv2993c-like N-terminal" evidence="3">
    <location>
        <begin position="1"/>
        <end position="60"/>
    </location>
</feature>
<dbReference type="InterPro" id="IPR018833">
    <property type="entry name" value="Rv2993c-like_N"/>
</dbReference>
<feature type="domain" description="Fumarylacetoacetase-like C-terminal" evidence="2">
    <location>
        <begin position="65"/>
        <end position="261"/>
    </location>
</feature>